<keyword evidence="2" id="KW-0548">Nucleotidyltransferase</keyword>
<keyword evidence="4" id="KW-0255">Endonuclease</keyword>
<dbReference type="OrthoDB" id="1938451at2759"/>
<feature type="domain" description="RNase H type-1" evidence="7">
    <location>
        <begin position="201"/>
        <end position="266"/>
    </location>
</feature>
<dbReference type="InterPro" id="IPR036397">
    <property type="entry name" value="RNaseH_sf"/>
</dbReference>
<evidence type="ECO:0000256" key="4">
    <source>
        <dbReference type="ARBA" id="ARBA00022759"/>
    </source>
</evidence>
<dbReference type="InterPro" id="IPR002156">
    <property type="entry name" value="RNaseH_domain"/>
</dbReference>
<dbReference type="AlphaFoldDB" id="A0A371GIP2"/>
<dbReference type="Gene3D" id="3.30.420.10">
    <property type="entry name" value="Ribonuclease H-like superfamily/Ribonuclease H"/>
    <property type="match status" value="1"/>
</dbReference>
<dbReference type="InterPro" id="IPR043502">
    <property type="entry name" value="DNA/RNA_pol_sf"/>
</dbReference>
<evidence type="ECO:0000259" key="8">
    <source>
        <dbReference type="Pfam" id="PF17917"/>
    </source>
</evidence>
<keyword evidence="6" id="KW-0695">RNA-directed DNA polymerase</keyword>
<dbReference type="Proteomes" id="UP000257109">
    <property type="component" value="Unassembled WGS sequence"/>
</dbReference>
<protein>
    <submittedName>
        <fullName evidence="9">Retrovirus-related Pol polyprotein from transposon opus</fullName>
    </submittedName>
</protein>
<dbReference type="InterPro" id="IPR012337">
    <property type="entry name" value="RNaseH-like_sf"/>
</dbReference>
<dbReference type="GO" id="GO:0003676">
    <property type="term" value="F:nucleic acid binding"/>
    <property type="evidence" value="ECO:0007669"/>
    <property type="project" value="InterPro"/>
</dbReference>
<dbReference type="PANTHER" id="PTHR48475:SF1">
    <property type="entry name" value="RNASE H TYPE-1 DOMAIN-CONTAINING PROTEIN"/>
    <property type="match status" value="1"/>
</dbReference>
<organism evidence="9 10">
    <name type="scientific">Mucuna pruriens</name>
    <name type="common">Velvet bean</name>
    <name type="synonym">Dolichos pruriens</name>
    <dbReference type="NCBI Taxonomy" id="157652"/>
    <lineage>
        <taxon>Eukaryota</taxon>
        <taxon>Viridiplantae</taxon>
        <taxon>Streptophyta</taxon>
        <taxon>Embryophyta</taxon>
        <taxon>Tracheophyta</taxon>
        <taxon>Spermatophyta</taxon>
        <taxon>Magnoliopsida</taxon>
        <taxon>eudicotyledons</taxon>
        <taxon>Gunneridae</taxon>
        <taxon>Pentapetalae</taxon>
        <taxon>rosids</taxon>
        <taxon>fabids</taxon>
        <taxon>Fabales</taxon>
        <taxon>Fabaceae</taxon>
        <taxon>Papilionoideae</taxon>
        <taxon>50 kb inversion clade</taxon>
        <taxon>NPAAA clade</taxon>
        <taxon>indigoferoid/millettioid clade</taxon>
        <taxon>Phaseoleae</taxon>
        <taxon>Mucuna</taxon>
    </lineage>
</organism>
<keyword evidence="5" id="KW-0378">Hydrolase</keyword>
<evidence type="ECO:0000313" key="9">
    <source>
        <dbReference type="EMBL" id="RDX90425.1"/>
    </source>
</evidence>
<evidence type="ECO:0000259" key="7">
    <source>
        <dbReference type="Pfam" id="PF13456"/>
    </source>
</evidence>
<keyword evidence="10" id="KW-1185">Reference proteome</keyword>
<evidence type="ECO:0000256" key="2">
    <source>
        <dbReference type="ARBA" id="ARBA00022695"/>
    </source>
</evidence>
<evidence type="ECO:0000256" key="1">
    <source>
        <dbReference type="ARBA" id="ARBA00022679"/>
    </source>
</evidence>
<evidence type="ECO:0000256" key="3">
    <source>
        <dbReference type="ARBA" id="ARBA00022722"/>
    </source>
</evidence>
<accession>A0A371GIP2</accession>
<gene>
    <name evidence="9" type="primary">pol</name>
    <name evidence="9" type="ORF">CR513_27709</name>
</gene>
<sequence length="314" mass="36353">MEWNKECHEAFEKVKQYLETPHVLVPTIPGKPLILYLTVLEESMGCILGQQEASGKKEHAIYYLSKKFTDWEQRYPTLERTCCVLVWTVKRLRQYMLAHTTWLIAKTNPLKYIFKNPALIGRIACWQMTLSEYNIVYTSQKAIKGSALAEQLAHHPLDDYQPLLHEFSDEHIMSIEETESTVESAEWKPWFDGASNILGNRIGAILASLKGQCFPFLARLGFDCINNMVEYEACAMGITMAIDHQVKKLKVFGDLMLVIYQLHDKRCRMPTRSRQRLIGFALGRDESDMVSAKRRLRHNSIELTQFWMDATELN</sequence>
<dbReference type="Pfam" id="PF13456">
    <property type="entry name" value="RVT_3"/>
    <property type="match status" value="1"/>
</dbReference>
<dbReference type="InterPro" id="IPR041373">
    <property type="entry name" value="RT_RNaseH"/>
</dbReference>
<feature type="non-terminal residue" evidence="9">
    <location>
        <position position="1"/>
    </location>
</feature>
<dbReference type="Pfam" id="PF17917">
    <property type="entry name" value="RT_RNaseH"/>
    <property type="match status" value="1"/>
</dbReference>
<evidence type="ECO:0000313" key="10">
    <source>
        <dbReference type="Proteomes" id="UP000257109"/>
    </source>
</evidence>
<reference evidence="9" key="1">
    <citation type="submission" date="2018-05" db="EMBL/GenBank/DDBJ databases">
        <title>Draft genome of Mucuna pruriens seed.</title>
        <authorList>
            <person name="Nnadi N.E."/>
            <person name="Vos R."/>
            <person name="Hasami M.H."/>
            <person name="Devisetty U.K."/>
            <person name="Aguiy J.C."/>
        </authorList>
    </citation>
    <scope>NUCLEOTIDE SEQUENCE [LARGE SCALE GENOMIC DNA]</scope>
    <source>
        <strain evidence="9">JCA_2017</strain>
    </source>
</reference>
<proteinExistence type="predicted"/>
<keyword evidence="3" id="KW-0540">Nuclease</keyword>
<feature type="domain" description="Reverse transcriptase RNase H-like" evidence="8">
    <location>
        <begin position="29"/>
        <end position="133"/>
    </location>
</feature>
<name>A0A371GIP2_MUCPR</name>
<dbReference type="EMBL" id="QJKJ01005404">
    <property type="protein sequence ID" value="RDX90425.1"/>
    <property type="molecule type" value="Genomic_DNA"/>
</dbReference>
<dbReference type="SUPFAM" id="SSF56672">
    <property type="entry name" value="DNA/RNA polymerases"/>
    <property type="match status" value="1"/>
</dbReference>
<dbReference type="SUPFAM" id="SSF53098">
    <property type="entry name" value="Ribonuclease H-like"/>
    <property type="match status" value="1"/>
</dbReference>
<dbReference type="PANTHER" id="PTHR48475">
    <property type="entry name" value="RIBONUCLEASE H"/>
    <property type="match status" value="1"/>
</dbReference>
<keyword evidence="1" id="KW-0808">Transferase</keyword>
<evidence type="ECO:0000256" key="6">
    <source>
        <dbReference type="ARBA" id="ARBA00022918"/>
    </source>
</evidence>
<evidence type="ECO:0000256" key="5">
    <source>
        <dbReference type="ARBA" id="ARBA00022801"/>
    </source>
</evidence>
<comment type="caution">
    <text evidence="9">The sequence shown here is derived from an EMBL/GenBank/DDBJ whole genome shotgun (WGS) entry which is preliminary data.</text>
</comment>
<dbReference type="GO" id="GO:0004523">
    <property type="term" value="F:RNA-DNA hybrid ribonuclease activity"/>
    <property type="evidence" value="ECO:0007669"/>
    <property type="project" value="InterPro"/>
</dbReference>
<dbReference type="GO" id="GO:0003964">
    <property type="term" value="F:RNA-directed DNA polymerase activity"/>
    <property type="evidence" value="ECO:0007669"/>
    <property type="project" value="UniProtKB-KW"/>
</dbReference>
<dbReference type="Gene3D" id="3.10.20.370">
    <property type="match status" value="1"/>
</dbReference>